<organism evidence="1">
    <name type="scientific">Trichophyton rubrum CBS 288.86</name>
    <dbReference type="NCBI Taxonomy" id="1215330"/>
    <lineage>
        <taxon>Eukaryota</taxon>
        <taxon>Fungi</taxon>
        <taxon>Dikarya</taxon>
        <taxon>Ascomycota</taxon>
        <taxon>Pezizomycotina</taxon>
        <taxon>Eurotiomycetes</taxon>
        <taxon>Eurotiomycetidae</taxon>
        <taxon>Onygenales</taxon>
        <taxon>Arthrodermataceae</taxon>
        <taxon>Trichophyton</taxon>
    </lineage>
</organism>
<name>A0A022VZ19_TRIRU</name>
<dbReference type="InterPro" id="IPR034595">
    <property type="entry name" value="NDUFAF8"/>
</dbReference>
<dbReference type="GO" id="GO:0005739">
    <property type="term" value="C:mitochondrion"/>
    <property type="evidence" value="ECO:0007669"/>
    <property type="project" value="InterPro"/>
</dbReference>
<evidence type="ECO:0000313" key="1">
    <source>
        <dbReference type="EMBL" id="EZF51497.1"/>
    </source>
</evidence>
<dbReference type="EMBL" id="KK207866">
    <property type="protein sequence ID" value="EZF51497.1"/>
    <property type="molecule type" value="Genomic_DNA"/>
</dbReference>
<dbReference type="PANTHER" id="PTHR34561:SF1">
    <property type="entry name" value="NADH DEHYDROGENASE [UBIQUINONE] 1 ALPHA SUBCOMPLEX ASSEMBLY FACTOR 8"/>
    <property type="match status" value="1"/>
</dbReference>
<dbReference type="PANTHER" id="PTHR34561">
    <property type="entry name" value="NADH DEHYDROGENASE [UBIQUINONE] 1 ALPHA SUBCOMPLEX ASSEMBLY FACTOR 8"/>
    <property type="match status" value="1"/>
</dbReference>
<evidence type="ECO:0008006" key="2">
    <source>
        <dbReference type="Google" id="ProtNLM"/>
    </source>
</evidence>
<gene>
    <name evidence="1" type="ORF">H103_05345</name>
</gene>
<accession>A0A022VZ19</accession>
<dbReference type="Proteomes" id="UP000023758">
    <property type="component" value="Unassembled WGS sequence"/>
</dbReference>
<proteinExistence type="predicted"/>
<dbReference type="OrthoDB" id="3821113at2759"/>
<reference evidence="1" key="1">
    <citation type="submission" date="2014-02" db="EMBL/GenBank/DDBJ databases">
        <title>The Genome Sequence of Trichophyton rubrum (morphotype fischeri) CBS 288.86.</title>
        <authorList>
            <consortium name="The Broad Institute Genomics Platform"/>
            <person name="Cuomo C.A."/>
            <person name="White T.C."/>
            <person name="Graser Y."/>
            <person name="Martinez-Rossi N."/>
            <person name="Heitman J."/>
            <person name="Young S.K."/>
            <person name="Zeng Q."/>
            <person name="Gargeya S."/>
            <person name="Abouelleil A."/>
            <person name="Alvarado L."/>
            <person name="Chapman S.B."/>
            <person name="Gainer-Dewar J."/>
            <person name="Goldberg J."/>
            <person name="Griggs A."/>
            <person name="Gujja S."/>
            <person name="Hansen M."/>
            <person name="Howarth C."/>
            <person name="Imamovic A."/>
            <person name="Larimer J."/>
            <person name="Martinez D."/>
            <person name="Murphy C."/>
            <person name="Pearson M.D."/>
            <person name="Persinoti G."/>
            <person name="Poon T."/>
            <person name="Priest M."/>
            <person name="Roberts A.D."/>
            <person name="Saif S."/>
            <person name="Shea T.D."/>
            <person name="Sykes S.N."/>
            <person name="Wortman J."/>
            <person name="Nusbaum C."/>
            <person name="Birren B."/>
        </authorList>
    </citation>
    <scope>NUCLEOTIDE SEQUENCE [LARGE SCALE GENOMIC DNA]</scope>
    <source>
        <strain evidence="1">CBS 288.86</strain>
    </source>
</reference>
<dbReference type="GO" id="GO:0032981">
    <property type="term" value="P:mitochondrial respiratory chain complex I assembly"/>
    <property type="evidence" value="ECO:0007669"/>
    <property type="project" value="InterPro"/>
</dbReference>
<protein>
    <recommendedName>
        <fullName evidence="2">IMS import disulfide relay-system CHCH-CHCH-like Cx9C domain-containing protein</fullName>
    </recommendedName>
</protein>
<sequence>MTGKTRPIEKFAQAAAKCSAEATVYGKCILADYTAVSKDMCAKEFMKLKDCYLVRVCSLVISDHVNC</sequence>
<dbReference type="AlphaFoldDB" id="A0A022VZ19"/>